<proteinExistence type="predicted"/>
<feature type="transmembrane region" description="Helical" evidence="6">
    <location>
        <begin position="230"/>
        <end position="252"/>
    </location>
</feature>
<dbReference type="Pfam" id="PF07690">
    <property type="entry name" value="MFS_1"/>
    <property type="match status" value="1"/>
</dbReference>
<evidence type="ECO:0000256" key="2">
    <source>
        <dbReference type="ARBA" id="ARBA00022692"/>
    </source>
</evidence>
<dbReference type="CDD" id="cd17321">
    <property type="entry name" value="MFS_MMR_MDR_like"/>
    <property type="match status" value="1"/>
</dbReference>
<evidence type="ECO:0000256" key="3">
    <source>
        <dbReference type="ARBA" id="ARBA00022989"/>
    </source>
</evidence>
<dbReference type="InterPro" id="IPR011701">
    <property type="entry name" value="MFS"/>
</dbReference>
<evidence type="ECO:0000256" key="1">
    <source>
        <dbReference type="ARBA" id="ARBA00004651"/>
    </source>
</evidence>
<protein>
    <submittedName>
        <fullName evidence="9">MFS transporter</fullName>
    </submittedName>
</protein>
<dbReference type="AlphaFoldDB" id="A0A6P2C5L1"/>
<keyword evidence="2 6" id="KW-0812">Transmembrane</keyword>
<dbReference type="OrthoDB" id="4532109at2"/>
<sequence>MSTRIAEVNRRRWLLLGVLLTAPFMAQADVTIVNVATPSIHADLGASGAALQLVVGGYLIALAMLLITGARLGQAFGYRRVFVAGVSLFTLASLACGLAMDPVVLITARVLQGAAAGVMFPQTLTGIQLHFSGAERVRAISRYALALSAGAVSGQVLGGLLVSANLAGLGWRPVFLINVPVGVAAVAGALRYLPADSRGQSRLDLVGVALLSVTVLLIVVPLTVGNSAGWPAWAWASLAASLPAAAAFIAAERLVAGRGGTPLLDVELVRVPVVRWSLVALTTASGTYYVLLFTVAQYLQAGLGRGPALSGLMLVPWVAAFGLAGQMVRRLPASRQPPAACRRLPATRRRLRGDLRRPVRGSARRRAARAAVRGRRPRARHQLRRADRAIDRCGFRQARARYQRCQRDPDVDRRFDRRRSPRLALPGACAHRNPGRAPRGHRRPRVRRHHRSACRNRRACRPGRLAGRTADQRPGRRAGSGPSRSRVLKAIVQQR</sequence>
<feature type="domain" description="Major facilitator superfamily (MFS) profile" evidence="8">
    <location>
        <begin position="15"/>
        <end position="495"/>
    </location>
</feature>
<keyword evidence="3 6" id="KW-1133">Transmembrane helix</keyword>
<dbReference type="SUPFAM" id="SSF103473">
    <property type="entry name" value="MFS general substrate transporter"/>
    <property type="match status" value="1"/>
</dbReference>
<dbReference type="GO" id="GO:0005886">
    <property type="term" value="C:plasma membrane"/>
    <property type="evidence" value="ECO:0007669"/>
    <property type="project" value="UniProtKB-SubCell"/>
</dbReference>
<feature type="region of interest" description="Disordered" evidence="5">
    <location>
        <begin position="358"/>
        <end position="379"/>
    </location>
</feature>
<feature type="chain" id="PRO_5026680044" evidence="7">
    <location>
        <begin position="29"/>
        <end position="495"/>
    </location>
</feature>
<dbReference type="GO" id="GO:0022857">
    <property type="term" value="F:transmembrane transporter activity"/>
    <property type="evidence" value="ECO:0007669"/>
    <property type="project" value="InterPro"/>
</dbReference>
<accession>A0A6P2C5L1</accession>
<feature type="compositionally biased region" description="Basic residues" evidence="5">
    <location>
        <begin position="438"/>
        <end position="461"/>
    </location>
</feature>
<reference evidence="9 10" key="1">
    <citation type="submission" date="2018-11" db="EMBL/GenBank/DDBJ databases">
        <title>Trebonia kvetii gen.nov., sp.nov., a novel acidophilic actinobacterium, and proposal of the new actinobacterial family Treboniaceae fam. nov.</title>
        <authorList>
            <person name="Rapoport D."/>
            <person name="Sagova-Mareckova M."/>
            <person name="Sedlacek I."/>
            <person name="Provaznik J."/>
            <person name="Kralova S."/>
            <person name="Pavlinic D."/>
            <person name="Benes V."/>
            <person name="Kopecky J."/>
        </authorList>
    </citation>
    <scope>NUCLEOTIDE SEQUENCE [LARGE SCALE GENOMIC DNA]</scope>
    <source>
        <strain evidence="9 10">15Tr583</strain>
    </source>
</reference>
<keyword evidence="10" id="KW-1185">Reference proteome</keyword>
<feature type="transmembrane region" description="Helical" evidence="6">
    <location>
        <begin position="81"/>
        <end position="100"/>
    </location>
</feature>
<dbReference type="Proteomes" id="UP000460272">
    <property type="component" value="Unassembled WGS sequence"/>
</dbReference>
<comment type="caution">
    <text evidence="9">The sequence shown here is derived from an EMBL/GenBank/DDBJ whole genome shotgun (WGS) entry which is preliminary data.</text>
</comment>
<dbReference type="EMBL" id="RPFW01000001">
    <property type="protein sequence ID" value="TVZ06722.1"/>
    <property type="molecule type" value="Genomic_DNA"/>
</dbReference>
<dbReference type="Gene3D" id="1.20.1720.10">
    <property type="entry name" value="Multidrug resistance protein D"/>
    <property type="match status" value="1"/>
</dbReference>
<dbReference type="PANTHER" id="PTHR42718">
    <property type="entry name" value="MAJOR FACILITATOR SUPERFAMILY MULTIDRUG TRANSPORTER MFSC"/>
    <property type="match status" value="1"/>
</dbReference>
<feature type="transmembrane region" description="Helical" evidence="6">
    <location>
        <begin position="106"/>
        <end position="131"/>
    </location>
</feature>
<feature type="transmembrane region" description="Helical" evidence="6">
    <location>
        <begin position="174"/>
        <end position="193"/>
    </location>
</feature>
<evidence type="ECO:0000256" key="5">
    <source>
        <dbReference type="SAM" id="MobiDB-lite"/>
    </source>
</evidence>
<dbReference type="PANTHER" id="PTHR42718:SF39">
    <property type="entry name" value="ACTINORHODIN TRANSPORTER-RELATED"/>
    <property type="match status" value="1"/>
</dbReference>
<keyword evidence="7" id="KW-0732">Signal</keyword>
<evidence type="ECO:0000256" key="7">
    <source>
        <dbReference type="SAM" id="SignalP"/>
    </source>
</evidence>
<dbReference type="RefSeq" id="WP_145851475.1">
    <property type="nucleotide sequence ID" value="NZ_RPFW01000001.1"/>
</dbReference>
<feature type="transmembrane region" description="Helical" evidence="6">
    <location>
        <begin position="308"/>
        <end position="328"/>
    </location>
</feature>
<evidence type="ECO:0000259" key="8">
    <source>
        <dbReference type="PROSITE" id="PS50850"/>
    </source>
</evidence>
<gene>
    <name evidence="9" type="ORF">EAS64_04965</name>
</gene>
<evidence type="ECO:0000313" key="10">
    <source>
        <dbReference type="Proteomes" id="UP000460272"/>
    </source>
</evidence>
<dbReference type="PROSITE" id="PS50850">
    <property type="entry name" value="MFS"/>
    <property type="match status" value="1"/>
</dbReference>
<feature type="signal peptide" evidence="7">
    <location>
        <begin position="1"/>
        <end position="28"/>
    </location>
</feature>
<comment type="subcellular location">
    <subcellularLocation>
        <location evidence="1">Cell membrane</location>
        <topology evidence="1">Multi-pass membrane protein</topology>
    </subcellularLocation>
</comment>
<organism evidence="9 10">
    <name type="scientific">Trebonia kvetii</name>
    <dbReference type="NCBI Taxonomy" id="2480626"/>
    <lineage>
        <taxon>Bacteria</taxon>
        <taxon>Bacillati</taxon>
        <taxon>Actinomycetota</taxon>
        <taxon>Actinomycetes</taxon>
        <taxon>Streptosporangiales</taxon>
        <taxon>Treboniaceae</taxon>
        <taxon>Trebonia</taxon>
    </lineage>
</organism>
<name>A0A6P2C5L1_9ACTN</name>
<evidence type="ECO:0000256" key="4">
    <source>
        <dbReference type="ARBA" id="ARBA00023136"/>
    </source>
</evidence>
<feature type="transmembrane region" description="Helical" evidence="6">
    <location>
        <begin position="273"/>
        <end position="296"/>
    </location>
</feature>
<dbReference type="InterPro" id="IPR036259">
    <property type="entry name" value="MFS_trans_sf"/>
</dbReference>
<evidence type="ECO:0000256" key="6">
    <source>
        <dbReference type="SAM" id="Phobius"/>
    </source>
</evidence>
<dbReference type="InterPro" id="IPR020846">
    <property type="entry name" value="MFS_dom"/>
</dbReference>
<keyword evidence="4 6" id="KW-0472">Membrane</keyword>
<evidence type="ECO:0000313" key="9">
    <source>
        <dbReference type="EMBL" id="TVZ06722.1"/>
    </source>
</evidence>
<feature type="transmembrane region" description="Helical" evidence="6">
    <location>
        <begin position="44"/>
        <end position="69"/>
    </location>
</feature>
<feature type="region of interest" description="Disordered" evidence="5">
    <location>
        <begin position="425"/>
        <end position="495"/>
    </location>
</feature>
<feature type="transmembrane region" description="Helical" evidence="6">
    <location>
        <begin position="205"/>
        <end position="224"/>
    </location>
</feature>
<feature type="transmembrane region" description="Helical" evidence="6">
    <location>
        <begin position="143"/>
        <end position="162"/>
    </location>
</feature>